<dbReference type="Pfam" id="PF03372">
    <property type="entry name" value="Exo_endo_phos"/>
    <property type="match status" value="1"/>
</dbReference>
<keyword evidence="2" id="KW-0732">Signal</keyword>
<dbReference type="EMBL" id="JAUFPU010000008">
    <property type="protein sequence ID" value="MDN3577145.1"/>
    <property type="molecule type" value="Genomic_DNA"/>
</dbReference>
<dbReference type="PANTHER" id="PTHR42834:SF1">
    <property type="entry name" value="ENDONUCLEASE_EXONUCLEASE_PHOSPHATASE FAMILY PROTEIN (AFU_ORTHOLOGUE AFUA_3G09210)"/>
    <property type="match status" value="1"/>
</dbReference>
<proteinExistence type="predicted"/>
<sequence length="1796" mass="183468">MHRANQADRANQAHDRSRLHRLCLLAGLVAAAFAPPAIAAGFTAGNVVVYRVGDGSSSLGSTGAAVFLDEYTLAGALVQSLPLPTAANGSNQPLSAAGSASSEGLLSRSSNGECLLLTGYAAVPGTTGLAATTSASVQRVVGVVGSDGSVDTRSVLGTGSSGSFSATNPRGVASDDCSRAWITGGKDGVIYLPGLGATPTVVANATTNLRSVVIADGQLFISTASGSVRIASVGTGLPTAAASAITNLAGISSTASDPAYVNGPYGFALLDADSSTPGVDTLYVADNGANLVRRFSFSAGSWVASGSVALSGVVGLAAGVNGNTATLLASSGSKLYSLSDTNAGGASASFSTPAVLASAASNTAFRGVAFAPAATTVKPTVQLSASTAQASEAGMTVITLSATLSAPAVLDQTVSVQVGGVQIDASDYALSSAVITVPAGQLSASVSFTVLDDAAEEGEEVATLTLQHPSSGLTLGADKSVSITIADNDDTTAPTVSSVAVPAAATYTAGQVLRFTLNWSEPVTINGSPYLQLDVGGTARQATLLDGSISSTHHFDYTVAAGDVDSDGLALLSLSGNAATLVDAAGNAANLTLQQIGSLAGVQVNSSLGLPVLAPPVVLDATSESAEISVSSSLAGMAYYVVLPAGAVPPSAAQVLAGQDATGGSALRAGQLAVAKDQSAKLVINGLAADTAYKVYFVVNSGGVSSAVAAATLATTPTITRIHQIQGAGAASPLANQVVSVEAIVTGVFKGTGSLQGFYLQEEDADTDADPLSSEGLFVYTGASMPALSKGDKVRVTGKVVEFNGLTELTNTPALVISVLAQGQALPKATSLTLPVANLADWERYEGMRLQFSQTLTVSNNFELGQYGKVTLSSGGRLLQPTNVLDPNDADPSGTSSSGNSNKAAIEAMANANMRRAIVLDDGFSKQYPDPVPYVEASSSSLRLGSTVSQLSGVLHYGNNVYALQPSDGAPAFNYAARPAAPDLAGADLRVAATNVLNYFTTLTATNKNARGADSAAEFTRQNAKIVAELQGINADVLGLMELENIDQGAQDVLLGKLNAAVGAGSYARLEDGIAAYPASDAIKVGMFYKPAVVQPDGKPSLLADAMFERPSLAQVFVHKASGKRFMAVMNHLKSKSCGSAKGLDADQGDGQGCYTEKRREQAKRLAAWLVTLRQQSGLDEVILLGDFNAYAEEDPIDILRAAGYQLQHAATESYQFGGLTGSLDHALATPALASKIVGVAHWNVNADEPVFLDYNLEDKSPAQQAGLYQPNAYRSSDHDPVIVGLKLGTDVAPPTPSNPFNGGVTEQPNPTSLLGVTGTPATADTLDNAGALAGQVGIADNGSLVVLSPPKGPVVFSRSAPDNIVLSLPAKAPVALSVAGGLVTLETNPESDSSKRDTLLATASFPRDDGSVQQGVRLLLGQAYATTGSMGALLGGMSLSADGAGPLLTVQAGSSTAKAGMQRSADGQAAVSAEHGEIRLNMPASARTASLDRSTSTRLTMTLQAGEVARFDALGKLTGIYLGSVSGSAGKVGDTFVLQRPAGVTDYPWQLPRLKGSNLPARTGSLVDGLSKALGASIVQRADGVVEVNAGTERYRAFFADRFEIVHGASDAFAVQDDGGYLLTVAGVRYRIYPALDDVPGLLATLPGASLTVGQTGLLRIYHQGMSYMAQPALTLTAATPAGAPAIAMENGGFQLLSASGQRQQLLPTWFDRAELAAAARKLGWQLMLFGETTTLLDPSGKRWQARPDYGFGYTYPVQATDLGHGFLLSPQHQLLFRFSNPNYLPAYQRFEILP</sequence>
<dbReference type="InterPro" id="IPR038081">
    <property type="entry name" value="CalX-like_sf"/>
</dbReference>
<feature type="domain" description="Endonuclease/exonuclease/phosphatase" evidence="3">
    <location>
        <begin position="1009"/>
        <end position="1279"/>
    </location>
</feature>
<dbReference type="Gene3D" id="2.60.40.2030">
    <property type="match status" value="1"/>
</dbReference>
<evidence type="ECO:0000313" key="5">
    <source>
        <dbReference type="Proteomes" id="UP001180081"/>
    </source>
</evidence>
<dbReference type="GO" id="GO:0004519">
    <property type="term" value="F:endonuclease activity"/>
    <property type="evidence" value="ECO:0007669"/>
    <property type="project" value="UniProtKB-KW"/>
</dbReference>
<keyword evidence="4" id="KW-0540">Nuclease</keyword>
<dbReference type="Proteomes" id="UP001180081">
    <property type="component" value="Unassembled WGS sequence"/>
</dbReference>
<feature type="chain" id="PRO_5045841541" evidence="2">
    <location>
        <begin position="40"/>
        <end position="1796"/>
    </location>
</feature>
<dbReference type="PANTHER" id="PTHR42834">
    <property type="entry name" value="ENDONUCLEASE/EXONUCLEASE/PHOSPHATASE FAMILY PROTEIN (AFU_ORTHOLOGUE AFUA_3G09210)"/>
    <property type="match status" value="1"/>
</dbReference>
<keyword evidence="4" id="KW-0378">Hydrolase</keyword>
<reference evidence="4" key="2">
    <citation type="submission" date="2023-06" db="EMBL/GenBank/DDBJ databases">
        <authorList>
            <person name="Lucena T."/>
            <person name="Sun Q."/>
        </authorList>
    </citation>
    <scope>NUCLEOTIDE SEQUENCE</scope>
    <source>
        <strain evidence="4">CECT 7703</strain>
    </source>
</reference>
<dbReference type="RefSeq" id="WP_290332617.1">
    <property type="nucleotide sequence ID" value="NZ_JAUFPU010000008.1"/>
</dbReference>
<reference evidence="4" key="1">
    <citation type="journal article" date="2014" name="Int. J. Syst. Evol. Microbiol.">
        <title>Complete genome of a new Firmicutes species belonging to the dominant human colonic microbiota ('Ruminococcus bicirculans') reveals two chromosomes and a selective capacity to utilize plant glucans.</title>
        <authorList>
            <consortium name="NISC Comparative Sequencing Program"/>
            <person name="Wegmann U."/>
            <person name="Louis P."/>
            <person name="Goesmann A."/>
            <person name="Henrissat B."/>
            <person name="Duncan S.H."/>
            <person name="Flint H.J."/>
        </authorList>
    </citation>
    <scope>NUCLEOTIDE SEQUENCE</scope>
    <source>
        <strain evidence="4">CECT 7703</strain>
    </source>
</reference>
<keyword evidence="4" id="KW-0255">Endonuclease</keyword>
<feature type="signal peptide" evidence="2">
    <location>
        <begin position="1"/>
        <end position="39"/>
    </location>
</feature>
<dbReference type="InterPro" id="IPR047971">
    <property type="entry name" value="ExeM-like"/>
</dbReference>
<evidence type="ECO:0000256" key="1">
    <source>
        <dbReference type="SAM" id="MobiDB-lite"/>
    </source>
</evidence>
<dbReference type="SUPFAM" id="SSF141072">
    <property type="entry name" value="CalX-like"/>
    <property type="match status" value="1"/>
</dbReference>
<dbReference type="InterPro" id="IPR036691">
    <property type="entry name" value="Endo/exonu/phosph_ase_sf"/>
</dbReference>
<name>A0ABT8B5X5_9NEIS</name>
<evidence type="ECO:0000259" key="3">
    <source>
        <dbReference type="Pfam" id="PF03372"/>
    </source>
</evidence>
<feature type="region of interest" description="Disordered" evidence="1">
    <location>
        <begin position="878"/>
        <end position="901"/>
    </location>
</feature>
<dbReference type="CDD" id="cd10283">
    <property type="entry name" value="MnuA_DNase1-like"/>
    <property type="match status" value="1"/>
</dbReference>
<evidence type="ECO:0000313" key="4">
    <source>
        <dbReference type="EMBL" id="MDN3577145.1"/>
    </source>
</evidence>
<dbReference type="Gene3D" id="3.60.10.10">
    <property type="entry name" value="Endonuclease/exonuclease/phosphatase"/>
    <property type="match status" value="1"/>
</dbReference>
<keyword evidence="5" id="KW-1185">Reference proteome</keyword>
<evidence type="ECO:0000256" key="2">
    <source>
        <dbReference type="SAM" id="SignalP"/>
    </source>
</evidence>
<dbReference type="NCBIfam" id="NF033681">
    <property type="entry name" value="ExeM_NucH_DNase"/>
    <property type="match status" value="1"/>
</dbReference>
<dbReference type="SUPFAM" id="SSF101898">
    <property type="entry name" value="NHL repeat"/>
    <property type="match status" value="1"/>
</dbReference>
<gene>
    <name evidence="4" type="ORF">QWZ03_10240</name>
</gene>
<accession>A0ABT8B5X5</accession>
<comment type="caution">
    <text evidence="4">The sequence shown here is derived from an EMBL/GenBank/DDBJ whole genome shotgun (WGS) entry which is preliminary data.</text>
</comment>
<dbReference type="CDD" id="cd04486">
    <property type="entry name" value="YhcR_OBF_like"/>
    <property type="match status" value="1"/>
</dbReference>
<dbReference type="InterPro" id="IPR005135">
    <property type="entry name" value="Endo/exonuclease/phosphatase"/>
</dbReference>
<protein>
    <submittedName>
        <fullName evidence="4">ExeM/NucH family extracellular endonuclease</fullName>
    </submittedName>
</protein>
<dbReference type="SUPFAM" id="SSF56219">
    <property type="entry name" value="DNase I-like"/>
    <property type="match status" value="1"/>
</dbReference>
<organism evidence="4 5">
    <name type="scientific">Chitinimonas viridis</name>
    <dbReference type="NCBI Taxonomy" id="664880"/>
    <lineage>
        <taxon>Bacteria</taxon>
        <taxon>Pseudomonadati</taxon>
        <taxon>Pseudomonadota</taxon>
        <taxon>Betaproteobacteria</taxon>
        <taxon>Neisseriales</taxon>
        <taxon>Chitinibacteraceae</taxon>
        <taxon>Chitinimonas</taxon>
    </lineage>
</organism>